<name>A0A3A9ZY18_9ACTN</name>
<sequence length="210" mass="22354">MGATAARCPAEHVDREVSAVSSGLVLVIVLALVVLLVVVLLVAVVRGYNRLVRLRAQVQASWAQVDVQLKRRHSLIPNLVETVQGYAAHERQTLDAVTAARAAAVGASGGAPDRVAAEGALTQALGRLFAVAEAYPQLRASETFAELQRELAATEDKIAYARQFYNSAVQSLNTAVQTVPSSIIAGFGGFHVEPYFEAAGDERADVSVRF</sequence>
<dbReference type="GO" id="GO:0016020">
    <property type="term" value="C:membrane"/>
    <property type="evidence" value="ECO:0007669"/>
    <property type="project" value="UniProtKB-SubCell"/>
</dbReference>
<dbReference type="SUPFAM" id="SSF140478">
    <property type="entry name" value="LemA-like"/>
    <property type="match status" value="1"/>
</dbReference>
<dbReference type="PANTHER" id="PTHR34478">
    <property type="entry name" value="PROTEIN LEMA"/>
    <property type="match status" value="1"/>
</dbReference>
<protein>
    <submittedName>
        <fullName evidence="7">LemA family protein</fullName>
    </submittedName>
</protein>
<evidence type="ECO:0000256" key="4">
    <source>
        <dbReference type="ARBA" id="ARBA00022989"/>
    </source>
</evidence>
<comment type="similarity">
    <text evidence="2">Belongs to the LemA family.</text>
</comment>
<keyword evidence="5 6" id="KW-0472">Membrane</keyword>
<comment type="subcellular location">
    <subcellularLocation>
        <location evidence="1">Membrane</location>
        <topology evidence="1">Single-pass membrane protein</topology>
    </subcellularLocation>
</comment>
<dbReference type="InterPro" id="IPR023353">
    <property type="entry name" value="LemA-like_dom_sf"/>
</dbReference>
<keyword evidence="8" id="KW-1185">Reference proteome</keyword>
<reference evidence="7 8" key="1">
    <citation type="journal article" date="2015" name="Int. J. Syst. Evol. Microbiol.">
        <title>Micromonospora costi sp. nov., isolated from a leaf of Costus speciosus.</title>
        <authorList>
            <person name="Thawai C."/>
        </authorList>
    </citation>
    <scope>NUCLEOTIDE SEQUENCE [LARGE SCALE GENOMIC DNA]</scope>
    <source>
        <strain evidence="7 8">CS1-12</strain>
    </source>
</reference>
<evidence type="ECO:0000256" key="5">
    <source>
        <dbReference type="ARBA" id="ARBA00023136"/>
    </source>
</evidence>
<accession>A0A3A9ZY18</accession>
<comment type="caution">
    <text evidence="7">The sequence shown here is derived from an EMBL/GenBank/DDBJ whole genome shotgun (WGS) entry which is preliminary data.</text>
</comment>
<dbReference type="PANTHER" id="PTHR34478:SF1">
    <property type="entry name" value="PROTEIN LEMA"/>
    <property type="match status" value="1"/>
</dbReference>
<organism evidence="7 8">
    <name type="scientific">Micromonospora costi</name>
    <dbReference type="NCBI Taxonomy" id="1530042"/>
    <lineage>
        <taxon>Bacteria</taxon>
        <taxon>Bacillati</taxon>
        <taxon>Actinomycetota</taxon>
        <taxon>Actinomycetes</taxon>
        <taxon>Micromonosporales</taxon>
        <taxon>Micromonosporaceae</taxon>
        <taxon>Micromonospora</taxon>
    </lineage>
</organism>
<dbReference type="Proteomes" id="UP000279968">
    <property type="component" value="Unassembled WGS sequence"/>
</dbReference>
<evidence type="ECO:0000313" key="8">
    <source>
        <dbReference type="Proteomes" id="UP000279968"/>
    </source>
</evidence>
<evidence type="ECO:0000256" key="1">
    <source>
        <dbReference type="ARBA" id="ARBA00004167"/>
    </source>
</evidence>
<dbReference type="EMBL" id="RBAN01000005">
    <property type="protein sequence ID" value="RKN52087.1"/>
    <property type="molecule type" value="Genomic_DNA"/>
</dbReference>
<dbReference type="OrthoDB" id="9804152at2"/>
<keyword evidence="3 6" id="KW-0812">Transmembrane</keyword>
<proteinExistence type="inferred from homology"/>
<gene>
    <name evidence="7" type="ORF">D7193_26345</name>
</gene>
<evidence type="ECO:0000256" key="6">
    <source>
        <dbReference type="SAM" id="Phobius"/>
    </source>
</evidence>
<dbReference type="Gene3D" id="1.20.1440.20">
    <property type="entry name" value="LemA-like domain"/>
    <property type="match status" value="1"/>
</dbReference>
<keyword evidence="4 6" id="KW-1133">Transmembrane helix</keyword>
<evidence type="ECO:0000313" key="7">
    <source>
        <dbReference type="EMBL" id="RKN52087.1"/>
    </source>
</evidence>
<dbReference type="AlphaFoldDB" id="A0A3A9ZY18"/>
<dbReference type="InterPro" id="IPR007156">
    <property type="entry name" value="MamQ_LemA"/>
</dbReference>
<evidence type="ECO:0000256" key="2">
    <source>
        <dbReference type="ARBA" id="ARBA00008854"/>
    </source>
</evidence>
<dbReference type="Pfam" id="PF04011">
    <property type="entry name" value="LemA"/>
    <property type="match status" value="1"/>
</dbReference>
<evidence type="ECO:0000256" key="3">
    <source>
        <dbReference type="ARBA" id="ARBA00022692"/>
    </source>
</evidence>
<feature type="transmembrane region" description="Helical" evidence="6">
    <location>
        <begin position="24"/>
        <end position="45"/>
    </location>
</feature>